<evidence type="ECO:0000313" key="2">
    <source>
        <dbReference type="EMBL" id="UOQ58566.1"/>
    </source>
</evidence>
<proteinExistence type="predicted"/>
<protein>
    <recommendedName>
        <fullName evidence="1">Terminase small subunit actinomycetes phage-type domain-containing protein</fullName>
    </recommendedName>
</protein>
<organism evidence="2 3">
    <name type="scientific">Leucobacter allii</name>
    <dbReference type="NCBI Taxonomy" id="2932247"/>
    <lineage>
        <taxon>Bacteria</taxon>
        <taxon>Bacillati</taxon>
        <taxon>Actinomycetota</taxon>
        <taxon>Actinomycetes</taxon>
        <taxon>Micrococcales</taxon>
        <taxon>Microbacteriaceae</taxon>
        <taxon>Leucobacter</taxon>
    </lineage>
</organism>
<dbReference type="Pfam" id="PF23931">
    <property type="entry name" value="Terminase_6"/>
    <property type="match status" value="1"/>
</dbReference>
<evidence type="ECO:0000313" key="3">
    <source>
        <dbReference type="Proteomes" id="UP000831786"/>
    </source>
</evidence>
<dbReference type="EMBL" id="CP095045">
    <property type="protein sequence ID" value="UOQ58566.1"/>
    <property type="molecule type" value="Genomic_DNA"/>
</dbReference>
<feature type="domain" description="Terminase small subunit actinomycetes phage-type" evidence="1">
    <location>
        <begin position="118"/>
        <end position="182"/>
    </location>
</feature>
<dbReference type="InterPro" id="IPR057630">
    <property type="entry name" value="Terminase_6"/>
</dbReference>
<sequence>MSAEKDLQALELRRAGAPIPRIMSVVGFKTREGCENAIARAMRAQGVVSDPIALRALELDRLDRLHFGVWTKAVGGDPAAVDRVLAITEMRLRITGIIEAGLTPLTSAYDQTIDSLELKDIDQALVALGRRYCEQVDAASGLGDPTSVTKALHLIPHVVNVLRELGATPAVRGAVTARAPKPPEASGSTKGGAKVTGITEFMNQHGMKA</sequence>
<evidence type="ECO:0000259" key="1">
    <source>
        <dbReference type="Pfam" id="PF23931"/>
    </source>
</evidence>
<gene>
    <name evidence="2" type="ORF">MUN78_07010</name>
</gene>
<name>A0ABY4FQM4_9MICO</name>
<accession>A0ABY4FQM4</accession>
<reference evidence="2 3" key="1">
    <citation type="submission" date="2022-04" db="EMBL/GenBank/DDBJ databases">
        <title>Leucobacter sp. isolated from rhizosphere of garlic.</title>
        <authorList>
            <person name="Won M."/>
            <person name="Lee C.-M."/>
            <person name="Woen H.-Y."/>
            <person name="Kwon S.-W."/>
        </authorList>
    </citation>
    <scope>NUCLEOTIDE SEQUENCE [LARGE SCALE GENOMIC DNA]</scope>
    <source>
        <strain evidence="2 3">H21R-40</strain>
    </source>
</reference>
<dbReference type="Proteomes" id="UP000831786">
    <property type="component" value="Chromosome"/>
</dbReference>
<dbReference type="RefSeq" id="WP_244729611.1">
    <property type="nucleotide sequence ID" value="NZ_CP095045.1"/>
</dbReference>
<keyword evidence="3" id="KW-1185">Reference proteome</keyword>